<dbReference type="SUPFAM" id="SSF48452">
    <property type="entry name" value="TPR-like"/>
    <property type="match status" value="1"/>
</dbReference>
<evidence type="ECO:0000256" key="7">
    <source>
        <dbReference type="ARBA" id="ARBA00024197"/>
    </source>
</evidence>
<evidence type="ECO:0000259" key="10">
    <source>
        <dbReference type="Pfam" id="PF09976"/>
    </source>
</evidence>
<dbReference type="EMBL" id="LBNE01000002">
    <property type="protein sequence ID" value="KKO72452.1"/>
    <property type="molecule type" value="Genomic_DNA"/>
</dbReference>
<evidence type="ECO:0000256" key="6">
    <source>
        <dbReference type="ARBA" id="ARBA00023186"/>
    </source>
</evidence>
<evidence type="ECO:0000256" key="1">
    <source>
        <dbReference type="ARBA" id="ARBA00004401"/>
    </source>
</evidence>
<keyword evidence="4 9" id="KW-1133">Transmembrane helix</keyword>
<dbReference type="Gene3D" id="1.25.40.10">
    <property type="entry name" value="Tetratricopeptide repeat domain"/>
    <property type="match status" value="1"/>
</dbReference>
<gene>
    <name evidence="11" type="ORF">AAV32_05165</name>
</gene>
<dbReference type="InterPro" id="IPR026039">
    <property type="entry name" value="YfgM"/>
</dbReference>
<dbReference type="PIRSF" id="PIRSF006170">
    <property type="entry name" value="YfgM"/>
    <property type="match status" value="1"/>
</dbReference>
<dbReference type="Proteomes" id="UP000078084">
    <property type="component" value="Unassembled WGS sequence"/>
</dbReference>
<feature type="domain" description="Ancillary SecYEG translocon subunit/Cell division coordinator CpoB TPR" evidence="10">
    <location>
        <begin position="15"/>
        <end position="210"/>
    </location>
</feature>
<proteinExistence type="inferred from homology"/>
<comment type="subcellular location">
    <subcellularLocation>
        <location evidence="1">Cell membrane</location>
        <topology evidence="1">Single-pass type II membrane protein</topology>
    </subcellularLocation>
</comment>
<dbReference type="InterPro" id="IPR011990">
    <property type="entry name" value="TPR-like_helical_dom_sf"/>
</dbReference>
<evidence type="ECO:0000256" key="5">
    <source>
        <dbReference type="ARBA" id="ARBA00023136"/>
    </source>
</evidence>
<dbReference type="PANTHER" id="PTHR38035">
    <property type="entry name" value="UPF0070 PROTEIN YFGM"/>
    <property type="match status" value="1"/>
</dbReference>
<dbReference type="AlphaFoldDB" id="A0A171KU85"/>
<dbReference type="RefSeq" id="WP_068368448.1">
    <property type="nucleotide sequence ID" value="NZ_LBNE01000002.1"/>
</dbReference>
<evidence type="ECO:0000256" key="4">
    <source>
        <dbReference type="ARBA" id="ARBA00022989"/>
    </source>
</evidence>
<evidence type="ECO:0000313" key="11">
    <source>
        <dbReference type="EMBL" id="KKO72452.1"/>
    </source>
</evidence>
<organism evidence="11 12">
    <name type="scientific">Kerstersia gyiorum</name>
    <dbReference type="NCBI Taxonomy" id="206506"/>
    <lineage>
        <taxon>Bacteria</taxon>
        <taxon>Pseudomonadati</taxon>
        <taxon>Pseudomonadota</taxon>
        <taxon>Betaproteobacteria</taxon>
        <taxon>Burkholderiales</taxon>
        <taxon>Alcaligenaceae</taxon>
        <taxon>Kerstersia</taxon>
    </lineage>
</organism>
<keyword evidence="6" id="KW-0143">Chaperone</keyword>
<keyword evidence="12" id="KW-1185">Reference proteome</keyword>
<protein>
    <recommendedName>
        <fullName evidence="8">Ancillary SecYEG translocon subunit</fullName>
    </recommendedName>
</protein>
<dbReference type="GO" id="GO:0005886">
    <property type="term" value="C:plasma membrane"/>
    <property type="evidence" value="ECO:0007669"/>
    <property type="project" value="UniProtKB-SubCell"/>
</dbReference>
<dbReference type="PANTHER" id="PTHR38035:SF1">
    <property type="entry name" value="ANCILLARY SECYEG TRANSLOCON SUBUNIT"/>
    <property type="match status" value="1"/>
</dbReference>
<evidence type="ECO:0000256" key="8">
    <source>
        <dbReference type="ARBA" id="ARBA00024235"/>
    </source>
</evidence>
<keyword evidence="2" id="KW-1003">Cell membrane</keyword>
<dbReference type="InterPro" id="IPR018704">
    <property type="entry name" value="SecYEG/CpoB_TPR"/>
</dbReference>
<evidence type="ECO:0000256" key="3">
    <source>
        <dbReference type="ARBA" id="ARBA00022692"/>
    </source>
</evidence>
<keyword evidence="3 9" id="KW-0812">Transmembrane</keyword>
<evidence type="ECO:0000313" key="12">
    <source>
        <dbReference type="Proteomes" id="UP000078084"/>
    </source>
</evidence>
<comment type="similarity">
    <text evidence="7">Belongs to the YfgM family.</text>
</comment>
<reference evidence="11 12" key="1">
    <citation type="submission" date="2015-04" db="EMBL/GenBank/DDBJ databases">
        <title>Genome sequence of Kerstersia gyiorum CG1.</title>
        <authorList>
            <person name="Greninger A.L."/>
            <person name="Kozyreva V."/>
            <person name="Chaturvedi V."/>
        </authorList>
    </citation>
    <scope>NUCLEOTIDE SEQUENCE [LARGE SCALE GENOMIC DNA]</scope>
    <source>
        <strain evidence="11 12">CG1</strain>
    </source>
</reference>
<dbReference type="STRING" id="206506.AAV32_05165"/>
<dbReference type="GO" id="GO:0044877">
    <property type="term" value="F:protein-containing complex binding"/>
    <property type="evidence" value="ECO:0007669"/>
    <property type="project" value="InterPro"/>
</dbReference>
<comment type="caution">
    <text evidence="11">The sequence shown here is derived from an EMBL/GenBank/DDBJ whole genome shotgun (WGS) entry which is preliminary data.</text>
</comment>
<accession>A0A171KU85</accession>
<feature type="transmembrane region" description="Helical" evidence="9">
    <location>
        <begin position="20"/>
        <end position="39"/>
    </location>
</feature>
<name>A0A171KU85_9BURK</name>
<evidence type="ECO:0000256" key="9">
    <source>
        <dbReference type="SAM" id="Phobius"/>
    </source>
</evidence>
<dbReference type="Pfam" id="PF09976">
    <property type="entry name" value="TPR_21"/>
    <property type="match status" value="1"/>
</dbReference>
<evidence type="ECO:0000256" key="2">
    <source>
        <dbReference type="ARBA" id="ARBA00022475"/>
    </source>
</evidence>
<sequence>MAYDLDEQEQIDSLKAWWSRYGVMVLAVVFIAAAAFAGFRGWQWYQHSKVTQAMGYFEALELAVQNPGPDSAARIAAASESLRTEFAGTGYAARGSLVAADGLVALQDQDGARRELEWVINSSGDKALAPVARLRLAGLLLDQAKYDQALAQLANPPEAFVAMFEDRRGDILFAQGKVEEAGKAWNQARAGLKEDDPLIGYLKLKIDALSGGQS</sequence>
<keyword evidence="5 9" id="KW-0472">Membrane</keyword>